<dbReference type="RefSeq" id="WP_322410859.1">
    <property type="nucleotide sequence ID" value="NZ_CP139779.1"/>
</dbReference>
<dbReference type="InterPro" id="IPR016181">
    <property type="entry name" value="Acyl_CoA_acyltransferase"/>
</dbReference>
<sequence>MNMQDDAGAPYVAAAPARPWTRIEATHDTVLRRPTVADVPGIFVVHSDPEVYRFDPRETHPDPAHTAQFLNPMLTHWDEYGFGYWSVLVPRTVFPGGVAAVGDADDGRVLAGLGGVQHHTMTGQPVLNVYFRFAPAAQGHGLARIVLEHVVSIGPLVAPGADVVVRTRPANVIARHVAERAGFVDEGLEPGTTDMQLLRYQVPRRHRETVSHPPVSGP</sequence>
<dbReference type="InterPro" id="IPR000182">
    <property type="entry name" value="GNAT_dom"/>
</dbReference>
<feature type="domain" description="N-acetyltransferase" evidence="1">
    <location>
        <begin position="30"/>
        <end position="184"/>
    </location>
</feature>
<dbReference type="EMBL" id="CP139779">
    <property type="protein sequence ID" value="WQB70722.1"/>
    <property type="molecule type" value="Genomic_DNA"/>
</dbReference>
<dbReference type="Gene3D" id="3.40.630.30">
    <property type="match status" value="1"/>
</dbReference>
<protein>
    <submittedName>
        <fullName evidence="2">GNAT family N-acetyltransferase</fullName>
    </submittedName>
</protein>
<keyword evidence="3" id="KW-1185">Reference proteome</keyword>
<dbReference type="PANTHER" id="PTHR43792:SF1">
    <property type="entry name" value="N-ACETYLTRANSFERASE DOMAIN-CONTAINING PROTEIN"/>
    <property type="match status" value="1"/>
</dbReference>
<reference evidence="2 3" key="1">
    <citation type="submission" date="2023-06" db="EMBL/GenBank/DDBJ databases">
        <title>Rock-solubilizing bacteria, Microbacterium invictum, promotes re-establishment of vegetation in rocky wasteland by accelerating rock bio-weathering and reshaping soil bacterial community.</title>
        <authorList>
            <person name="Liu C."/>
        </authorList>
    </citation>
    <scope>NUCLEOTIDE SEQUENCE [LARGE SCALE GENOMIC DNA]</scope>
    <source>
        <strain evidence="2 3">X-18</strain>
    </source>
</reference>
<organism evidence="2 3">
    <name type="scientific">Microbacterium invictum</name>
    <dbReference type="NCBI Taxonomy" id="515415"/>
    <lineage>
        <taxon>Bacteria</taxon>
        <taxon>Bacillati</taxon>
        <taxon>Actinomycetota</taxon>
        <taxon>Actinomycetes</taxon>
        <taxon>Micrococcales</taxon>
        <taxon>Microbacteriaceae</taxon>
        <taxon>Microbacterium</taxon>
    </lineage>
</organism>
<dbReference type="Proteomes" id="UP001324533">
    <property type="component" value="Chromosome"/>
</dbReference>
<dbReference type="Pfam" id="PF13302">
    <property type="entry name" value="Acetyltransf_3"/>
    <property type="match status" value="1"/>
</dbReference>
<evidence type="ECO:0000313" key="2">
    <source>
        <dbReference type="EMBL" id="WQB70722.1"/>
    </source>
</evidence>
<gene>
    <name evidence="2" type="ORF">T9R20_01840</name>
</gene>
<accession>A0ABZ0VAQ9</accession>
<proteinExistence type="predicted"/>
<evidence type="ECO:0000313" key="3">
    <source>
        <dbReference type="Proteomes" id="UP001324533"/>
    </source>
</evidence>
<name>A0ABZ0VAQ9_9MICO</name>
<evidence type="ECO:0000259" key="1">
    <source>
        <dbReference type="Pfam" id="PF13302"/>
    </source>
</evidence>
<dbReference type="SUPFAM" id="SSF55729">
    <property type="entry name" value="Acyl-CoA N-acyltransferases (Nat)"/>
    <property type="match status" value="1"/>
</dbReference>
<dbReference type="InterPro" id="IPR051531">
    <property type="entry name" value="N-acetyltransferase"/>
</dbReference>
<dbReference type="PANTHER" id="PTHR43792">
    <property type="entry name" value="GNAT FAMILY, PUTATIVE (AFU_ORTHOLOGUE AFUA_3G00765)-RELATED-RELATED"/>
    <property type="match status" value="1"/>
</dbReference>